<dbReference type="Proteomes" id="UP000255326">
    <property type="component" value="Unassembled WGS sequence"/>
</dbReference>
<organism evidence="2 3">
    <name type="scientific">Falsibacillus pallidus</name>
    <dbReference type="NCBI Taxonomy" id="493781"/>
    <lineage>
        <taxon>Bacteria</taxon>
        <taxon>Bacillati</taxon>
        <taxon>Bacillota</taxon>
        <taxon>Bacilli</taxon>
        <taxon>Bacillales</taxon>
        <taxon>Bacillaceae</taxon>
        <taxon>Falsibacillus</taxon>
    </lineage>
</organism>
<keyword evidence="1" id="KW-0812">Transmembrane</keyword>
<keyword evidence="3" id="KW-1185">Reference proteome</keyword>
<protein>
    <submittedName>
        <fullName evidence="2">KinB signaling pathway activation protein</fullName>
    </submittedName>
</protein>
<name>A0A370G582_9BACI</name>
<feature type="transmembrane region" description="Helical" evidence="1">
    <location>
        <begin position="48"/>
        <end position="72"/>
    </location>
</feature>
<comment type="caution">
    <text evidence="2">The sequence shown here is derived from an EMBL/GenBank/DDBJ whole genome shotgun (WGS) entry which is preliminary data.</text>
</comment>
<dbReference type="EMBL" id="QQAY01000016">
    <property type="protein sequence ID" value="RDI38968.1"/>
    <property type="molecule type" value="Genomic_DNA"/>
</dbReference>
<accession>A0A370G582</accession>
<evidence type="ECO:0000256" key="1">
    <source>
        <dbReference type="SAM" id="Phobius"/>
    </source>
</evidence>
<dbReference type="Pfam" id="PF14089">
    <property type="entry name" value="KbaA"/>
    <property type="match status" value="1"/>
</dbReference>
<dbReference type="SMART" id="SM01251">
    <property type="entry name" value="KbaA"/>
    <property type="match status" value="1"/>
</dbReference>
<dbReference type="GO" id="GO:0045881">
    <property type="term" value="P:positive regulation of sporulation resulting in formation of a cellular spore"/>
    <property type="evidence" value="ECO:0007669"/>
    <property type="project" value="InterPro"/>
</dbReference>
<dbReference type="PIRSF" id="PIRSF029886">
    <property type="entry name" value="KBAA"/>
    <property type="match status" value="1"/>
</dbReference>
<reference evidence="2 3" key="1">
    <citation type="submission" date="2018-07" db="EMBL/GenBank/DDBJ databases">
        <title>Genomic Encyclopedia of Type Strains, Phase IV (KMG-IV): sequencing the most valuable type-strain genomes for metagenomic binning, comparative biology and taxonomic classification.</title>
        <authorList>
            <person name="Goeker M."/>
        </authorList>
    </citation>
    <scope>NUCLEOTIDE SEQUENCE [LARGE SCALE GENOMIC DNA]</scope>
    <source>
        <strain evidence="2 3">DSM 25281</strain>
    </source>
</reference>
<dbReference type="OrthoDB" id="2374256at2"/>
<sequence length="210" mass="24198">MTIRNWIRLFFSTLFVGGVTAGIIGFIVRWNEFAPLFKNGEIGQIFSVLVWLIGIGFTFSVISQMGFFAYLTIHQFGLRMFRSLWNPVQLLVIALVIFDLVYFRFQAFAKNGESILPYILLAVLIIVVAIATSWIKSKQTNKNTFISAMFFMIVVTVLEWLPVLTVNEKSWLYLMLFPLLACNAYQILVLPKYNQLSQEQMEKKRNAVSK</sequence>
<dbReference type="AlphaFoldDB" id="A0A370G582"/>
<feature type="transmembrane region" description="Helical" evidence="1">
    <location>
        <begin position="84"/>
        <end position="103"/>
    </location>
</feature>
<proteinExistence type="predicted"/>
<keyword evidence="1" id="KW-0472">Membrane</keyword>
<dbReference type="InterPro" id="IPR024164">
    <property type="entry name" value="KinB-signalling_activ"/>
</dbReference>
<feature type="transmembrane region" description="Helical" evidence="1">
    <location>
        <begin position="171"/>
        <end position="191"/>
    </location>
</feature>
<feature type="transmembrane region" description="Helical" evidence="1">
    <location>
        <begin position="147"/>
        <end position="165"/>
    </location>
</feature>
<keyword evidence="1" id="KW-1133">Transmembrane helix</keyword>
<feature type="transmembrane region" description="Helical" evidence="1">
    <location>
        <begin position="115"/>
        <end position="135"/>
    </location>
</feature>
<gene>
    <name evidence="2" type="ORF">DFR59_1164</name>
</gene>
<evidence type="ECO:0000313" key="2">
    <source>
        <dbReference type="EMBL" id="RDI38968.1"/>
    </source>
</evidence>
<evidence type="ECO:0000313" key="3">
    <source>
        <dbReference type="Proteomes" id="UP000255326"/>
    </source>
</evidence>
<feature type="transmembrane region" description="Helical" evidence="1">
    <location>
        <begin position="7"/>
        <end position="28"/>
    </location>
</feature>
<dbReference type="RefSeq" id="WP_114746812.1">
    <property type="nucleotide sequence ID" value="NZ_QQAY01000016.1"/>
</dbReference>